<feature type="compositionally biased region" description="Basic and acidic residues" evidence="3">
    <location>
        <begin position="107"/>
        <end position="128"/>
    </location>
</feature>
<evidence type="ECO:0000256" key="1">
    <source>
        <dbReference type="ARBA" id="ARBA00022801"/>
    </source>
</evidence>
<feature type="domain" description="OTU" evidence="4">
    <location>
        <begin position="155"/>
        <end position="292"/>
    </location>
</feature>
<sequence length="306" mass="34519">MAESGQLRLSHDELLQAHRKERKELQAKIQSLKHSVPKGDKKRKKDVAAEVAVLEAELEKKHKKDLEEFAALQSDGVASDQPEVDDVTDELDAASLHEPSIKQGKASKAEKRREKKRQKEVQREKEIAEQEVENQFLPRAVEERELRGILGKLGLTIYEIPSDGNCMYKAMEHQLGLFGVMKSMSELRQETAKYMLSHSEEFLPFLTSRKSGDMMTAEEYEDYCLEVSSTTAWGGQVELKALSHACKVPITIVQATGPSIEIGTEYNAKPILLSYHRCLYEMGEHYNSLVPKKSEVDEGDCTGLQV</sequence>
<dbReference type="GO" id="GO:0016579">
    <property type="term" value="P:protein deubiquitination"/>
    <property type="evidence" value="ECO:0007669"/>
    <property type="project" value="TreeGrafter"/>
</dbReference>
<dbReference type="GO" id="GO:0004843">
    <property type="term" value="F:cysteine-type deubiquitinase activity"/>
    <property type="evidence" value="ECO:0007669"/>
    <property type="project" value="TreeGrafter"/>
</dbReference>
<dbReference type="EMBL" id="GEDV01006343">
    <property type="protein sequence ID" value="JAP82214.1"/>
    <property type="molecule type" value="Transcribed_RNA"/>
</dbReference>
<feature type="coiled-coil region" evidence="2">
    <location>
        <begin position="15"/>
        <end position="64"/>
    </location>
</feature>
<dbReference type="InterPro" id="IPR049772">
    <property type="entry name" value="OTU_OTUD6"/>
</dbReference>
<dbReference type="InterPro" id="IPR050704">
    <property type="entry name" value="Peptidase_C85-like"/>
</dbReference>
<keyword evidence="2" id="KW-0175">Coiled coil</keyword>
<name>A0A131YSI6_RHIAP</name>
<dbReference type="InterPro" id="IPR038765">
    <property type="entry name" value="Papain-like_cys_pep_sf"/>
</dbReference>
<dbReference type="Gene3D" id="3.90.70.80">
    <property type="match status" value="1"/>
</dbReference>
<keyword evidence="1" id="KW-0378">Hydrolase</keyword>
<dbReference type="CDD" id="cd22761">
    <property type="entry name" value="OTU_OTUD6"/>
    <property type="match status" value="1"/>
</dbReference>
<dbReference type="PROSITE" id="PS50802">
    <property type="entry name" value="OTU"/>
    <property type="match status" value="1"/>
</dbReference>
<dbReference type="InterPro" id="IPR003323">
    <property type="entry name" value="OTU_dom"/>
</dbReference>
<dbReference type="AlphaFoldDB" id="A0A131YSI6"/>
<evidence type="ECO:0000256" key="2">
    <source>
        <dbReference type="SAM" id="Coils"/>
    </source>
</evidence>
<dbReference type="Pfam" id="PF02338">
    <property type="entry name" value="OTU"/>
    <property type="match status" value="1"/>
</dbReference>
<dbReference type="PANTHER" id="PTHR12419:SF10">
    <property type="entry name" value="DEUBIQUITINASE OTUD6B"/>
    <property type="match status" value="1"/>
</dbReference>
<reference evidence="5" key="1">
    <citation type="journal article" date="2016" name="Ticks Tick Borne Dis.">
        <title>De novo assembly and annotation of the salivary gland transcriptome of Rhipicephalus appendiculatus male and female ticks during blood feeding.</title>
        <authorList>
            <person name="de Castro M.H."/>
            <person name="de Klerk D."/>
            <person name="Pienaar R."/>
            <person name="Latif A.A."/>
            <person name="Rees D.J."/>
            <person name="Mans B.J."/>
        </authorList>
    </citation>
    <scope>NUCLEOTIDE SEQUENCE</scope>
    <source>
        <tissue evidence="5">Salivary glands</tissue>
    </source>
</reference>
<evidence type="ECO:0000313" key="5">
    <source>
        <dbReference type="EMBL" id="JAP82214.1"/>
    </source>
</evidence>
<evidence type="ECO:0000256" key="3">
    <source>
        <dbReference type="SAM" id="MobiDB-lite"/>
    </source>
</evidence>
<dbReference type="SUPFAM" id="SSF54001">
    <property type="entry name" value="Cysteine proteinases"/>
    <property type="match status" value="1"/>
</dbReference>
<feature type="region of interest" description="Disordered" evidence="3">
    <location>
        <begin position="92"/>
        <end position="128"/>
    </location>
</feature>
<proteinExistence type="predicted"/>
<dbReference type="PANTHER" id="PTHR12419">
    <property type="entry name" value="OTU DOMAIN CONTAINING PROTEIN"/>
    <property type="match status" value="1"/>
</dbReference>
<evidence type="ECO:0000259" key="4">
    <source>
        <dbReference type="PROSITE" id="PS50802"/>
    </source>
</evidence>
<organism evidence="5">
    <name type="scientific">Rhipicephalus appendiculatus</name>
    <name type="common">Brown ear tick</name>
    <dbReference type="NCBI Taxonomy" id="34631"/>
    <lineage>
        <taxon>Eukaryota</taxon>
        <taxon>Metazoa</taxon>
        <taxon>Ecdysozoa</taxon>
        <taxon>Arthropoda</taxon>
        <taxon>Chelicerata</taxon>
        <taxon>Arachnida</taxon>
        <taxon>Acari</taxon>
        <taxon>Parasitiformes</taxon>
        <taxon>Ixodida</taxon>
        <taxon>Ixodoidea</taxon>
        <taxon>Ixodidae</taxon>
        <taxon>Rhipicephalinae</taxon>
        <taxon>Rhipicephalus</taxon>
        <taxon>Rhipicephalus</taxon>
    </lineage>
</organism>
<accession>A0A131YSI6</accession>
<protein>
    <submittedName>
        <fullName evidence="5">OTU domain-containing protein 6</fullName>
    </submittedName>
</protein>